<dbReference type="Gene3D" id="3.30.300.30">
    <property type="match status" value="1"/>
</dbReference>
<dbReference type="SUPFAM" id="SSF56801">
    <property type="entry name" value="Acetyl-CoA synthetase-like"/>
    <property type="match status" value="1"/>
</dbReference>
<evidence type="ECO:0000256" key="2">
    <source>
        <dbReference type="ARBA" id="ARBA00022598"/>
    </source>
</evidence>
<gene>
    <name evidence="5" type="ORF">ENR15_23520</name>
</gene>
<name>A0A7C3ZXH1_9CYAN</name>
<dbReference type="Pfam" id="PF13193">
    <property type="entry name" value="AMP-binding_C"/>
    <property type="match status" value="1"/>
</dbReference>
<dbReference type="InterPro" id="IPR020845">
    <property type="entry name" value="AMP-binding_CS"/>
</dbReference>
<feature type="domain" description="AMP-binding enzyme C-terminal" evidence="4">
    <location>
        <begin position="372"/>
        <end position="446"/>
    </location>
</feature>
<sequence length="462" mass="50180">MIDPLTYLHSGAGDWLIVEGKNAAADCHNWALKLSENLLKYGMGDSKPKILLLERDQVRICASIIAAVAAGCPLFLGNPDWEWRERQAVLDMVQPDIIWGEGDDRRWRRGDGEKVGSGSSLIMIPTGGSSGKVRFAVHSWETLMASVRGLAAHFQLSQINSCCCLPLYHVSGLMQLLRCFSTGGKLVVLSSYRDIGGKMGADVEWGEFFLSLVPTQLHRLLENGESAACLSGFQAVLLGGAPAWDDLLSRSRRQNIPLALTYGMTETASQVATLKPGEFLAGNNSCGRILPHAKITVRTPDRRALGANQTGMITIEADSLALGYYPDISLSAPDLYFSTDDLGFVDEAGYLYIVGRRSDKIITGGENVFPAEVEAAIRATGLVQDVGVLGLPDSDWGQAVVALCVPQEADVSPPQLAEAIAPRLTKYKRPKHWLLVASLPRNQQGKLNRQQLQEMALKHLSG</sequence>
<dbReference type="AlphaFoldDB" id="A0A7C3ZXH1"/>
<dbReference type="PANTHER" id="PTHR43201">
    <property type="entry name" value="ACYL-COA SYNTHETASE"/>
    <property type="match status" value="1"/>
</dbReference>
<feature type="domain" description="AMP-dependent synthetase/ligase" evidence="3">
    <location>
        <begin position="35"/>
        <end position="325"/>
    </location>
</feature>
<dbReference type="InterPro" id="IPR042099">
    <property type="entry name" value="ANL_N_sf"/>
</dbReference>
<dbReference type="GO" id="GO:0006631">
    <property type="term" value="P:fatty acid metabolic process"/>
    <property type="evidence" value="ECO:0007669"/>
    <property type="project" value="TreeGrafter"/>
</dbReference>
<accession>A0A7C3ZXH1</accession>
<dbReference type="InterPro" id="IPR000873">
    <property type="entry name" value="AMP-dep_synth/lig_dom"/>
</dbReference>
<evidence type="ECO:0000259" key="3">
    <source>
        <dbReference type="Pfam" id="PF00501"/>
    </source>
</evidence>
<reference evidence="5" key="1">
    <citation type="journal article" date="2020" name="mSystems">
        <title>Genome- and Community-Level Interaction Insights into Carbon Utilization and Element Cycling Functions of Hydrothermarchaeota in Hydrothermal Sediment.</title>
        <authorList>
            <person name="Zhou Z."/>
            <person name="Liu Y."/>
            <person name="Xu W."/>
            <person name="Pan J."/>
            <person name="Luo Z.H."/>
            <person name="Li M."/>
        </authorList>
    </citation>
    <scope>NUCLEOTIDE SEQUENCE [LARGE SCALE GENOMIC DNA]</scope>
    <source>
        <strain evidence="5">SpSt-374</strain>
    </source>
</reference>
<dbReference type="Gene3D" id="3.40.50.12780">
    <property type="entry name" value="N-terminal domain of ligase-like"/>
    <property type="match status" value="1"/>
</dbReference>
<dbReference type="InterPro" id="IPR045851">
    <property type="entry name" value="AMP-bd_C_sf"/>
</dbReference>
<dbReference type="InterPro" id="IPR025110">
    <property type="entry name" value="AMP-bd_C"/>
</dbReference>
<evidence type="ECO:0000256" key="1">
    <source>
        <dbReference type="ARBA" id="ARBA00006432"/>
    </source>
</evidence>
<dbReference type="GO" id="GO:0031956">
    <property type="term" value="F:medium-chain fatty acid-CoA ligase activity"/>
    <property type="evidence" value="ECO:0007669"/>
    <property type="project" value="TreeGrafter"/>
</dbReference>
<dbReference type="PANTHER" id="PTHR43201:SF5">
    <property type="entry name" value="MEDIUM-CHAIN ACYL-COA LIGASE ACSF2, MITOCHONDRIAL"/>
    <property type="match status" value="1"/>
</dbReference>
<keyword evidence="2 5" id="KW-0436">Ligase</keyword>
<evidence type="ECO:0000313" key="5">
    <source>
        <dbReference type="EMBL" id="HGG03526.1"/>
    </source>
</evidence>
<evidence type="ECO:0000259" key="4">
    <source>
        <dbReference type="Pfam" id="PF13193"/>
    </source>
</evidence>
<organism evidence="5">
    <name type="scientific">Planktothricoides sp. SpSt-374</name>
    <dbReference type="NCBI Taxonomy" id="2282167"/>
    <lineage>
        <taxon>Bacteria</taxon>
        <taxon>Bacillati</taxon>
        <taxon>Cyanobacteriota</taxon>
        <taxon>Cyanophyceae</taxon>
        <taxon>Oscillatoriophycideae</taxon>
        <taxon>Oscillatoriales</taxon>
        <taxon>Oscillatoriaceae</taxon>
        <taxon>Planktothricoides</taxon>
    </lineage>
</organism>
<proteinExistence type="inferred from homology"/>
<comment type="similarity">
    <text evidence="1">Belongs to the ATP-dependent AMP-binding enzyme family.</text>
</comment>
<comment type="caution">
    <text evidence="5">The sequence shown here is derived from an EMBL/GenBank/DDBJ whole genome shotgun (WGS) entry which is preliminary data.</text>
</comment>
<dbReference type="Pfam" id="PF00501">
    <property type="entry name" value="AMP-binding"/>
    <property type="match status" value="1"/>
</dbReference>
<dbReference type="EMBL" id="DSPX01000246">
    <property type="protein sequence ID" value="HGG03526.1"/>
    <property type="molecule type" value="Genomic_DNA"/>
</dbReference>
<protein>
    <submittedName>
        <fullName evidence="5">2-succinylbenzoate--CoA ligase</fullName>
    </submittedName>
</protein>
<dbReference type="PROSITE" id="PS00455">
    <property type="entry name" value="AMP_BINDING"/>
    <property type="match status" value="1"/>
</dbReference>